<dbReference type="EMBL" id="CAJOBI010149350">
    <property type="protein sequence ID" value="CAF4804245.1"/>
    <property type="molecule type" value="Genomic_DNA"/>
</dbReference>
<name>A0A8S3B7C9_9BILA</name>
<dbReference type="Proteomes" id="UP000676336">
    <property type="component" value="Unassembled WGS sequence"/>
</dbReference>
<dbReference type="EMBL" id="CAJOBI010106688">
    <property type="protein sequence ID" value="CAF4613454.1"/>
    <property type="molecule type" value="Genomic_DNA"/>
</dbReference>
<organism evidence="2 3">
    <name type="scientific">Rotaria magnacalcarata</name>
    <dbReference type="NCBI Taxonomy" id="392030"/>
    <lineage>
        <taxon>Eukaryota</taxon>
        <taxon>Metazoa</taxon>
        <taxon>Spiralia</taxon>
        <taxon>Gnathifera</taxon>
        <taxon>Rotifera</taxon>
        <taxon>Eurotatoria</taxon>
        <taxon>Bdelloidea</taxon>
        <taxon>Philodinida</taxon>
        <taxon>Philodinidae</taxon>
        <taxon>Rotaria</taxon>
    </lineage>
</organism>
<gene>
    <name evidence="1" type="ORF">SMN809_LOCUS39584</name>
    <name evidence="2" type="ORF">SMN809_LOCUS47310</name>
</gene>
<sequence length="74" mass="8791">EVSVYKQAIRRVIQDVVQLRDQHKTLTAANHDLKVKMENFDKKKRVLYEIFEGDKIDKAKMQDIFSKKMICCFS</sequence>
<reference evidence="2" key="1">
    <citation type="submission" date="2021-02" db="EMBL/GenBank/DDBJ databases">
        <authorList>
            <person name="Nowell W R."/>
        </authorList>
    </citation>
    <scope>NUCLEOTIDE SEQUENCE</scope>
</reference>
<feature type="non-terminal residue" evidence="2">
    <location>
        <position position="1"/>
    </location>
</feature>
<evidence type="ECO:0000313" key="2">
    <source>
        <dbReference type="EMBL" id="CAF4804245.1"/>
    </source>
</evidence>
<evidence type="ECO:0000313" key="3">
    <source>
        <dbReference type="Proteomes" id="UP000676336"/>
    </source>
</evidence>
<comment type="caution">
    <text evidence="2">The sequence shown here is derived from an EMBL/GenBank/DDBJ whole genome shotgun (WGS) entry which is preliminary data.</text>
</comment>
<proteinExistence type="predicted"/>
<evidence type="ECO:0000313" key="1">
    <source>
        <dbReference type="EMBL" id="CAF4613454.1"/>
    </source>
</evidence>
<dbReference type="AlphaFoldDB" id="A0A8S3B7C9"/>
<accession>A0A8S3B7C9</accession>
<protein>
    <submittedName>
        <fullName evidence="2">Uncharacterized protein</fullName>
    </submittedName>
</protein>